<keyword evidence="1" id="KW-0472">Membrane</keyword>
<keyword evidence="1" id="KW-1133">Transmembrane helix</keyword>
<accession>W5TR38</accession>
<dbReference type="Proteomes" id="UP000019150">
    <property type="component" value="Chromosome"/>
</dbReference>
<dbReference type="AlphaFoldDB" id="W5TR38"/>
<dbReference type="EMBL" id="CP006850">
    <property type="protein sequence ID" value="AHH21840.1"/>
    <property type="molecule type" value="Genomic_DNA"/>
</dbReference>
<protein>
    <submittedName>
        <fullName evidence="2">Putative membrane protein</fullName>
    </submittedName>
</protein>
<dbReference type="InterPro" id="IPR007383">
    <property type="entry name" value="DUF445"/>
</dbReference>
<gene>
    <name evidence="2" type="ORF">NONO_c70790</name>
</gene>
<dbReference type="KEGG" id="nno:NONO_c70790"/>
<proteinExistence type="predicted"/>
<evidence type="ECO:0000256" key="1">
    <source>
        <dbReference type="SAM" id="Phobius"/>
    </source>
</evidence>
<feature type="transmembrane region" description="Helical" evidence="1">
    <location>
        <begin position="70"/>
        <end position="90"/>
    </location>
</feature>
<sequence length="473" mass="52268">MAEPIFQTRMGIMEQSGGRTPVVADAAANLESGPEVGNPTRPPARDATASSFAELMDESGKRRDLRKMKIVATGFLLAATVVYLICAWLGSRGLGGGWVGYVRAASEAGMVGALADWFAVTALFRHPLGLPIPHTAIIRKKKDQLGTSLGDFVRTNFLSPDTVVAKVESAQISLRLGTWMADPGHAARVSEETSTILRAVIGALRDADVEQVIDQTIVKRIAEPQWGPPIGRVLTELLAENRQQPLVDLLAERAHQWALGSQETLDRIVMRDSPSWAPKFANILLSEKIYRELVEFTWKIRSQPDHEVRLAANRFLEDFARDLQYDEAMIAKAERVKAEIMGREEITGMAHATWRAAKRMILESADDPGSTLRRKITENVQQLGQRLVDEPELRKQVDAWVERGVRYLVANYGSEIATLISDTVARWDADEASRKIELQAGRDLQFIRINGTVVGSLAGLAIYAVSHLLFPGF</sequence>
<dbReference type="HOGENOM" id="CLU_036718_0_0_11"/>
<dbReference type="PANTHER" id="PTHR38442:SF1">
    <property type="entry name" value="INNER MEMBRANE PROTEIN"/>
    <property type="match status" value="1"/>
</dbReference>
<organism evidence="2 3">
    <name type="scientific">Nocardia nova SH22a</name>
    <dbReference type="NCBI Taxonomy" id="1415166"/>
    <lineage>
        <taxon>Bacteria</taxon>
        <taxon>Bacillati</taxon>
        <taxon>Actinomycetota</taxon>
        <taxon>Actinomycetes</taxon>
        <taxon>Mycobacteriales</taxon>
        <taxon>Nocardiaceae</taxon>
        <taxon>Nocardia</taxon>
    </lineage>
</organism>
<dbReference type="PATRIC" id="fig|1415166.3.peg.7266"/>
<name>W5TR38_9NOCA</name>
<dbReference type="PANTHER" id="PTHR38442">
    <property type="entry name" value="INNER MEMBRANE PROTEIN-RELATED"/>
    <property type="match status" value="1"/>
</dbReference>
<evidence type="ECO:0000313" key="2">
    <source>
        <dbReference type="EMBL" id="AHH21840.1"/>
    </source>
</evidence>
<keyword evidence="1" id="KW-0812">Transmembrane</keyword>
<dbReference type="GO" id="GO:0005886">
    <property type="term" value="C:plasma membrane"/>
    <property type="evidence" value="ECO:0007669"/>
    <property type="project" value="TreeGrafter"/>
</dbReference>
<dbReference type="eggNOG" id="COG2733">
    <property type="taxonomic scope" value="Bacteria"/>
</dbReference>
<dbReference type="STRING" id="1415166.NONO_c70790"/>
<evidence type="ECO:0000313" key="3">
    <source>
        <dbReference type="Proteomes" id="UP000019150"/>
    </source>
</evidence>
<dbReference type="Pfam" id="PF04286">
    <property type="entry name" value="DUF445"/>
    <property type="match status" value="1"/>
</dbReference>
<keyword evidence="3" id="KW-1185">Reference proteome</keyword>
<reference evidence="2 3" key="1">
    <citation type="journal article" date="2014" name="Appl. Environ. Microbiol.">
        <title>Insights into the Microbial Degradation of Rubber and Gutta-Percha by Analysis of the Complete Genome of Nocardia nova SH22a.</title>
        <authorList>
            <person name="Luo Q."/>
            <person name="Hiessl S."/>
            <person name="Poehlein A."/>
            <person name="Daniel R."/>
            <person name="Steinbuchel A."/>
        </authorList>
    </citation>
    <scope>NUCLEOTIDE SEQUENCE [LARGE SCALE GENOMIC DNA]</scope>
    <source>
        <strain evidence="2">SH22a</strain>
    </source>
</reference>